<protein>
    <submittedName>
        <fullName evidence="1">Uncharacterized protein</fullName>
    </submittedName>
</protein>
<sequence length="204" mass="22957">MRVIIQPSYGNRETRRHWADTLDRLVPYREPRYDEPLTAAERTALADEHPDGLARFWGATAQHDRKMDTLARGDVVLLTGQKHVRAVGAVGCRLRNDEFARRLWTPDPARCLWRNVYSFRVYVPTWLRYEEIWALPGFNVNDNFMGLRFLTPEKSATVLTGLDLQGLLTRPAVGDCQDPGRVASMDWCSATTKAVVAGGSGGSP</sequence>
<dbReference type="RefSeq" id="WP_208297685.1">
    <property type="nucleotide sequence ID" value="NZ_SOCP01000008.1"/>
</dbReference>
<dbReference type="EMBL" id="SOCP01000008">
    <property type="protein sequence ID" value="TDV48724.1"/>
    <property type="molecule type" value="Genomic_DNA"/>
</dbReference>
<dbReference type="AlphaFoldDB" id="A0A4R7VHA7"/>
<accession>A0A4R7VHA7</accession>
<organism evidence="1 2">
    <name type="scientific">Actinophytocola oryzae</name>
    <dbReference type="NCBI Taxonomy" id="502181"/>
    <lineage>
        <taxon>Bacteria</taxon>
        <taxon>Bacillati</taxon>
        <taxon>Actinomycetota</taxon>
        <taxon>Actinomycetes</taxon>
        <taxon>Pseudonocardiales</taxon>
        <taxon>Pseudonocardiaceae</taxon>
    </lineage>
</organism>
<evidence type="ECO:0000313" key="1">
    <source>
        <dbReference type="EMBL" id="TDV48724.1"/>
    </source>
</evidence>
<proteinExistence type="predicted"/>
<keyword evidence="2" id="KW-1185">Reference proteome</keyword>
<gene>
    <name evidence="1" type="ORF">CLV71_10884</name>
</gene>
<dbReference type="Proteomes" id="UP000294927">
    <property type="component" value="Unassembled WGS sequence"/>
</dbReference>
<evidence type="ECO:0000313" key="2">
    <source>
        <dbReference type="Proteomes" id="UP000294927"/>
    </source>
</evidence>
<name>A0A4R7VHA7_9PSEU</name>
<reference evidence="1 2" key="1">
    <citation type="submission" date="2019-03" db="EMBL/GenBank/DDBJ databases">
        <title>Genomic Encyclopedia of Archaeal and Bacterial Type Strains, Phase II (KMG-II): from individual species to whole genera.</title>
        <authorList>
            <person name="Goeker M."/>
        </authorList>
    </citation>
    <scope>NUCLEOTIDE SEQUENCE [LARGE SCALE GENOMIC DNA]</scope>
    <source>
        <strain evidence="1 2">DSM 45499</strain>
    </source>
</reference>
<comment type="caution">
    <text evidence="1">The sequence shown here is derived from an EMBL/GenBank/DDBJ whole genome shotgun (WGS) entry which is preliminary data.</text>
</comment>